<evidence type="ECO:0000313" key="2">
    <source>
        <dbReference type="EMBL" id="KQK18567.1"/>
    </source>
</evidence>
<dbReference type="EMBL" id="CM000880">
    <property type="protein sequence ID" value="KQK18567.1"/>
    <property type="molecule type" value="Genomic_DNA"/>
</dbReference>
<protein>
    <submittedName>
        <fullName evidence="2 3">Uncharacterized protein</fullName>
    </submittedName>
</protein>
<feature type="compositionally biased region" description="Gly residues" evidence="1">
    <location>
        <begin position="229"/>
        <end position="239"/>
    </location>
</feature>
<keyword evidence="4" id="KW-1185">Reference proteome</keyword>
<organism evidence="3">
    <name type="scientific">Brachypodium distachyon</name>
    <name type="common">Purple false brome</name>
    <name type="synonym">Trachynia distachya</name>
    <dbReference type="NCBI Taxonomy" id="15368"/>
    <lineage>
        <taxon>Eukaryota</taxon>
        <taxon>Viridiplantae</taxon>
        <taxon>Streptophyta</taxon>
        <taxon>Embryophyta</taxon>
        <taxon>Tracheophyta</taxon>
        <taxon>Spermatophyta</taxon>
        <taxon>Magnoliopsida</taxon>
        <taxon>Liliopsida</taxon>
        <taxon>Poales</taxon>
        <taxon>Poaceae</taxon>
        <taxon>BOP clade</taxon>
        <taxon>Pooideae</taxon>
        <taxon>Stipodae</taxon>
        <taxon>Brachypodieae</taxon>
        <taxon>Brachypodium</taxon>
    </lineage>
</organism>
<feature type="compositionally biased region" description="Basic and acidic residues" evidence="1">
    <location>
        <begin position="417"/>
        <end position="431"/>
    </location>
</feature>
<proteinExistence type="predicted"/>
<feature type="compositionally biased region" description="Low complexity" evidence="1">
    <location>
        <begin position="1"/>
        <end position="12"/>
    </location>
</feature>
<feature type="region of interest" description="Disordered" evidence="1">
    <location>
        <begin position="1"/>
        <end position="83"/>
    </location>
</feature>
<dbReference type="EnsemblPlants" id="KQK18567">
    <property type="protein sequence ID" value="KQK18567"/>
    <property type="gene ID" value="BRADI_1g43380v3"/>
</dbReference>
<feature type="region of interest" description="Disordered" evidence="1">
    <location>
        <begin position="216"/>
        <end position="257"/>
    </location>
</feature>
<feature type="compositionally biased region" description="Low complexity" evidence="1">
    <location>
        <begin position="324"/>
        <end position="347"/>
    </location>
</feature>
<evidence type="ECO:0000313" key="4">
    <source>
        <dbReference type="Proteomes" id="UP000008810"/>
    </source>
</evidence>
<feature type="compositionally biased region" description="Low complexity" evidence="1">
    <location>
        <begin position="240"/>
        <end position="257"/>
    </location>
</feature>
<dbReference type="AlphaFoldDB" id="I1GYZ3"/>
<sequence>MRSSPPCMRSSPLQIRPRFLFPTIDHGSPSDGCARRAPGGERGAGSTIGEFPGGDSTDSGRDGDAGSLPRAGSDEGFTRGSSLVSGTGVQRSLVVGEQEACLTSGGFVVSARGGEGTALLRGRSTIGESRINRSQARWSSRGRTLGRCPWRRRAPSYSGPQARSNSRELWSFPWSQGWVSRVRFGVARAGSGRWWGFLILTTMELELNSICSRVPTAGQGDEMADGWGRVLGSGGGRGNQQGEPPQPQQQSQQQMQQQHFLGYPPMEKFPQMPMPYGYPPQLWPAYSAPVMYPPPDQFSQTPPLQQMMSLPFLYGPHQQMMSPLPQHQQMALPQQQQQQQLGPRAGQQGIGAGLPPKGGRPDREQPRRKPCPISKRPYNMVKFIGNCRTSGIRGTHEEITKEKNLENFDDADDLDDPPNKDIETDPKDPKGKPNCNSGGSSTTPRQSKSQPSNAPGAWTVSLRGSNGNLPHAAIVQQIYQKLQETGKKSPGGHFIWDDGQDGVGCRALSGGGVP</sequence>
<dbReference type="Gramene" id="KQK18567">
    <property type="protein sequence ID" value="KQK18567"/>
    <property type="gene ID" value="BRADI_1g43380v3"/>
</dbReference>
<accession>I1GYZ3</accession>
<dbReference type="Proteomes" id="UP000008810">
    <property type="component" value="Chromosome 1"/>
</dbReference>
<name>I1GYZ3_BRADI</name>
<reference evidence="3" key="3">
    <citation type="submission" date="2018-08" db="UniProtKB">
        <authorList>
            <consortium name="EnsemblPlants"/>
        </authorList>
    </citation>
    <scope>IDENTIFICATION</scope>
    <source>
        <strain evidence="3">cv. Bd21</strain>
    </source>
</reference>
<feature type="compositionally biased region" description="Polar residues" evidence="1">
    <location>
        <begin position="434"/>
        <end position="453"/>
    </location>
</feature>
<dbReference type="STRING" id="15368.I1GYZ3"/>
<feature type="region of interest" description="Disordered" evidence="1">
    <location>
        <begin position="316"/>
        <end position="376"/>
    </location>
</feature>
<gene>
    <name evidence="2" type="ORF">BRADI_1g43380v3</name>
</gene>
<dbReference type="InParanoid" id="I1GYZ3"/>
<reference evidence="2 3" key="1">
    <citation type="journal article" date="2010" name="Nature">
        <title>Genome sequencing and analysis of the model grass Brachypodium distachyon.</title>
        <authorList>
            <consortium name="International Brachypodium Initiative"/>
        </authorList>
    </citation>
    <scope>NUCLEOTIDE SEQUENCE [LARGE SCALE GENOMIC DNA]</scope>
    <source>
        <strain evidence="2 3">Bd21</strain>
    </source>
</reference>
<evidence type="ECO:0000313" key="3">
    <source>
        <dbReference type="EnsemblPlants" id="KQK18567"/>
    </source>
</evidence>
<feature type="region of interest" description="Disordered" evidence="1">
    <location>
        <begin position="398"/>
        <end position="467"/>
    </location>
</feature>
<dbReference type="HOGENOM" id="CLU_530368_0_0_1"/>
<feature type="compositionally biased region" description="Acidic residues" evidence="1">
    <location>
        <begin position="407"/>
        <end position="416"/>
    </location>
</feature>
<evidence type="ECO:0000256" key="1">
    <source>
        <dbReference type="SAM" id="MobiDB-lite"/>
    </source>
</evidence>
<reference evidence="2" key="2">
    <citation type="submission" date="2017-06" db="EMBL/GenBank/DDBJ databases">
        <title>WGS assembly of Brachypodium distachyon.</title>
        <authorList>
            <consortium name="The International Brachypodium Initiative"/>
            <person name="Lucas S."/>
            <person name="Harmon-Smith M."/>
            <person name="Lail K."/>
            <person name="Tice H."/>
            <person name="Grimwood J."/>
            <person name="Bruce D."/>
            <person name="Barry K."/>
            <person name="Shu S."/>
            <person name="Lindquist E."/>
            <person name="Wang M."/>
            <person name="Pitluck S."/>
            <person name="Vogel J.P."/>
            <person name="Garvin D.F."/>
            <person name="Mockler T.C."/>
            <person name="Schmutz J."/>
            <person name="Rokhsar D."/>
            <person name="Bevan M.W."/>
        </authorList>
    </citation>
    <scope>NUCLEOTIDE SEQUENCE</scope>
    <source>
        <strain evidence="2">Bd21</strain>
    </source>
</reference>